<feature type="domain" description="Lipid/polyisoprenoid-binding YceI-like" evidence="1">
    <location>
        <begin position="28"/>
        <end position="190"/>
    </location>
</feature>
<dbReference type="InterPro" id="IPR036761">
    <property type="entry name" value="TTHA0802/YceI-like_sf"/>
</dbReference>
<dbReference type="InterPro" id="IPR007372">
    <property type="entry name" value="Lipid/polyisoprenoid-bd_YceI"/>
</dbReference>
<comment type="caution">
    <text evidence="2">The sequence shown here is derived from an EMBL/GenBank/DDBJ whole genome shotgun (WGS) entry which is preliminary data.</text>
</comment>
<accession>A0ABT6CM92</accession>
<evidence type="ECO:0000259" key="1">
    <source>
        <dbReference type="SMART" id="SM00867"/>
    </source>
</evidence>
<dbReference type="Gene3D" id="2.40.128.110">
    <property type="entry name" value="Lipid/polyisoprenoid-binding, YceI-like"/>
    <property type="match status" value="1"/>
</dbReference>
<name>A0ABT6CM92_9SPHN</name>
<evidence type="ECO:0000313" key="3">
    <source>
        <dbReference type="Proteomes" id="UP001222770"/>
    </source>
</evidence>
<dbReference type="PANTHER" id="PTHR34406">
    <property type="entry name" value="PROTEIN YCEI"/>
    <property type="match status" value="1"/>
</dbReference>
<dbReference type="RefSeq" id="WP_277279813.1">
    <property type="nucleotide sequence ID" value="NZ_JAROCY010000020.1"/>
</dbReference>
<organism evidence="2 3">
    <name type="scientific">Novosphingobium cyanobacteriorum</name>
    <dbReference type="NCBI Taxonomy" id="3024215"/>
    <lineage>
        <taxon>Bacteria</taxon>
        <taxon>Pseudomonadati</taxon>
        <taxon>Pseudomonadota</taxon>
        <taxon>Alphaproteobacteria</taxon>
        <taxon>Sphingomonadales</taxon>
        <taxon>Sphingomonadaceae</taxon>
        <taxon>Novosphingobium</taxon>
    </lineage>
</organism>
<dbReference type="SUPFAM" id="SSF101874">
    <property type="entry name" value="YceI-like"/>
    <property type="match status" value="1"/>
</dbReference>
<reference evidence="2 3" key="1">
    <citation type="submission" date="2023-03" db="EMBL/GenBank/DDBJ databases">
        <title>Novosphingobium cyanobacteriorum sp. nov., isolated from a eutrophic reservoir during the Microcystis bloom period.</title>
        <authorList>
            <person name="Kang M."/>
            <person name="Le V."/>
            <person name="Ko S.-R."/>
            <person name="Lee S.-A."/>
            <person name="Ahn C.-Y."/>
        </authorList>
    </citation>
    <scope>NUCLEOTIDE SEQUENCE [LARGE SCALE GENOMIC DNA]</scope>
    <source>
        <strain evidence="2 3">HBC54</strain>
    </source>
</reference>
<gene>
    <name evidence="2" type="ORF">POM99_17620</name>
</gene>
<keyword evidence="3" id="KW-1185">Reference proteome</keyword>
<dbReference type="SMART" id="SM00867">
    <property type="entry name" value="YceI"/>
    <property type="match status" value="1"/>
</dbReference>
<dbReference type="EMBL" id="JAROCY010000020">
    <property type="protein sequence ID" value="MDF8335030.1"/>
    <property type="molecule type" value="Genomic_DNA"/>
</dbReference>
<dbReference type="Pfam" id="PF04264">
    <property type="entry name" value="YceI"/>
    <property type="match status" value="1"/>
</dbReference>
<sequence length="193" mass="21079">MHERTLITFATAPLLFLLTAAVEPQHIRYALDKSHSNVSARVAFLGLSTKTARFPDMNGTFAVSPADPSAVTMQVDIDARTLTTGDSQTKTLRGKSFFDVGRYPTLRFVASRMDMHGDRAATVDGQLTAKGITRPIRLDVTFSAPPMETGGTQPIELVANTTVDRNRFGMTAWPLVVGRMVKVTIRARMVPQG</sequence>
<dbReference type="Proteomes" id="UP001222770">
    <property type="component" value="Unassembled WGS sequence"/>
</dbReference>
<evidence type="ECO:0000313" key="2">
    <source>
        <dbReference type="EMBL" id="MDF8335030.1"/>
    </source>
</evidence>
<dbReference type="PANTHER" id="PTHR34406:SF1">
    <property type="entry name" value="PROTEIN YCEI"/>
    <property type="match status" value="1"/>
</dbReference>
<proteinExistence type="predicted"/>
<protein>
    <submittedName>
        <fullName evidence="2">YceI family protein</fullName>
    </submittedName>
</protein>